<sequence length="175" mass="18778">MAPNEDSNESLASPDDRDDLPGELLGEDLVEPEPYLLSADETEAEELDATAPVTPTEGDAVAVDDPAQLAAAETVAQRARSSRPVRRTAEVGATMAKGTATRARKRGGAQAVAARPTGPVQFVGESVEELKKVVWPTWSQVQQYFWAVLVFVLIVIAYVGLLDLGFGWLLLKLFG</sequence>
<evidence type="ECO:0000313" key="12">
    <source>
        <dbReference type="Proteomes" id="UP000292373"/>
    </source>
</evidence>
<dbReference type="GO" id="GO:0005886">
    <property type="term" value="C:plasma membrane"/>
    <property type="evidence" value="ECO:0007669"/>
    <property type="project" value="UniProtKB-SubCell"/>
</dbReference>
<keyword evidence="5 9" id="KW-0653">Protein transport</keyword>
<dbReference type="EMBL" id="SDMQ01000009">
    <property type="protein sequence ID" value="TBT84040.1"/>
    <property type="molecule type" value="Genomic_DNA"/>
</dbReference>
<feature type="transmembrane region" description="Helical" evidence="9">
    <location>
        <begin position="144"/>
        <end position="171"/>
    </location>
</feature>
<dbReference type="InterPro" id="IPR001901">
    <property type="entry name" value="Translocase_SecE/Sec61-g"/>
</dbReference>
<dbReference type="InterPro" id="IPR005807">
    <property type="entry name" value="SecE_bac"/>
</dbReference>
<comment type="caution">
    <text evidence="11">The sequence shown here is derived from an EMBL/GenBank/DDBJ whole genome shotgun (WGS) entry which is preliminary data.</text>
</comment>
<protein>
    <recommendedName>
        <fullName evidence="9">Protein translocase subunit SecE</fullName>
    </recommendedName>
</protein>
<dbReference type="Proteomes" id="UP000292373">
    <property type="component" value="Unassembled WGS sequence"/>
</dbReference>
<keyword evidence="4 9" id="KW-0812">Transmembrane</keyword>
<dbReference type="GO" id="GO:0008320">
    <property type="term" value="F:protein transmembrane transporter activity"/>
    <property type="evidence" value="ECO:0007669"/>
    <property type="project" value="UniProtKB-UniRule"/>
</dbReference>
<keyword evidence="8 9" id="KW-0472">Membrane</keyword>
<dbReference type="OrthoDB" id="9805743at2"/>
<evidence type="ECO:0000256" key="8">
    <source>
        <dbReference type="ARBA" id="ARBA00023136"/>
    </source>
</evidence>
<organism evidence="11 12">
    <name type="scientific">Propioniciclava sinopodophylli</name>
    <dbReference type="NCBI Taxonomy" id="1837344"/>
    <lineage>
        <taxon>Bacteria</taxon>
        <taxon>Bacillati</taxon>
        <taxon>Actinomycetota</taxon>
        <taxon>Actinomycetes</taxon>
        <taxon>Propionibacteriales</taxon>
        <taxon>Propionibacteriaceae</taxon>
        <taxon>Propioniciclava</taxon>
    </lineage>
</organism>
<evidence type="ECO:0000256" key="1">
    <source>
        <dbReference type="ARBA" id="ARBA00004370"/>
    </source>
</evidence>
<evidence type="ECO:0000256" key="9">
    <source>
        <dbReference type="HAMAP-Rule" id="MF_00422"/>
    </source>
</evidence>
<dbReference type="HAMAP" id="MF_00422">
    <property type="entry name" value="SecE"/>
    <property type="match status" value="1"/>
</dbReference>
<dbReference type="AlphaFoldDB" id="A0A4Q9KCN1"/>
<evidence type="ECO:0000256" key="3">
    <source>
        <dbReference type="ARBA" id="ARBA00022475"/>
    </source>
</evidence>
<evidence type="ECO:0000256" key="4">
    <source>
        <dbReference type="ARBA" id="ARBA00022692"/>
    </source>
</evidence>
<dbReference type="GO" id="GO:0006605">
    <property type="term" value="P:protein targeting"/>
    <property type="evidence" value="ECO:0007669"/>
    <property type="project" value="UniProtKB-UniRule"/>
</dbReference>
<dbReference type="Gene3D" id="1.20.5.1030">
    <property type="entry name" value="Preprotein translocase secy subunit"/>
    <property type="match status" value="1"/>
</dbReference>
<evidence type="ECO:0000256" key="2">
    <source>
        <dbReference type="ARBA" id="ARBA00022448"/>
    </source>
</evidence>
<dbReference type="GO" id="GO:0043952">
    <property type="term" value="P:protein transport by the Sec complex"/>
    <property type="evidence" value="ECO:0007669"/>
    <property type="project" value="UniProtKB-UniRule"/>
</dbReference>
<feature type="region of interest" description="Disordered" evidence="10">
    <location>
        <begin position="1"/>
        <end position="61"/>
    </location>
</feature>
<comment type="subcellular location">
    <subcellularLocation>
        <location evidence="9">Cell membrane</location>
        <topology evidence="9">Single-pass membrane protein</topology>
    </subcellularLocation>
    <subcellularLocation>
        <location evidence="1">Membrane</location>
    </subcellularLocation>
</comment>
<keyword evidence="6 9" id="KW-1133">Transmembrane helix</keyword>
<evidence type="ECO:0000256" key="6">
    <source>
        <dbReference type="ARBA" id="ARBA00022989"/>
    </source>
</evidence>
<dbReference type="GO" id="GO:0065002">
    <property type="term" value="P:intracellular protein transmembrane transport"/>
    <property type="evidence" value="ECO:0007669"/>
    <property type="project" value="UniProtKB-UniRule"/>
</dbReference>
<dbReference type="NCBIfam" id="TIGR00964">
    <property type="entry name" value="secE_bact"/>
    <property type="match status" value="1"/>
</dbReference>
<keyword evidence="2 9" id="KW-0813">Transport</keyword>
<evidence type="ECO:0000256" key="5">
    <source>
        <dbReference type="ARBA" id="ARBA00022927"/>
    </source>
</evidence>
<evidence type="ECO:0000256" key="7">
    <source>
        <dbReference type="ARBA" id="ARBA00023010"/>
    </source>
</evidence>
<evidence type="ECO:0000256" key="10">
    <source>
        <dbReference type="SAM" id="MobiDB-lite"/>
    </source>
</evidence>
<keyword evidence="12" id="KW-1185">Reference proteome</keyword>
<name>A0A4Q9KCN1_9ACTN</name>
<dbReference type="InterPro" id="IPR038379">
    <property type="entry name" value="SecE_sf"/>
</dbReference>
<comment type="similarity">
    <text evidence="9">Belongs to the SecE/SEC61-gamma family.</text>
</comment>
<gene>
    <name evidence="9 11" type="primary">secE</name>
    <name evidence="11" type="ORF">ET989_10300</name>
</gene>
<comment type="subunit">
    <text evidence="9">Component of the Sec protein translocase complex. Heterotrimer consisting of SecY, SecE and SecG subunits. The heterotrimers can form oligomers, although 1 heterotrimer is thought to be able to translocate proteins. Interacts with the ribosome. Interacts with SecDF, and other proteins may be involved. Interacts with SecA.</text>
</comment>
<proteinExistence type="inferred from homology"/>
<dbReference type="GO" id="GO:0009306">
    <property type="term" value="P:protein secretion"/>
    <property type="evidence" value="ECO:0007669"/>
    <property type="project" value="UniProtKB-UniRule"/>
</dbReference>
<dbReference type="PANTHER" id="PTHR33910:SF1">
    <property type="entry name" value="PROTEIN TRANSLOCASE SUBUNIT SECE"/>
    <property type="match status" value="1"/>
</dbReference>
<keyword evidence="7 9" id="KW-0811">Translocation</keyword>
<dbReference type="PANTHER" id="PTHR33910">
    <property type="entry name" value="PROTEIN TRANSLOCASE SUBUNIT SECE"/>
    <property type="match status" value="1"/>
</dbReference>
<reference evidence="11 12" key="1">
    <citation type="submission" date="2019-01" db="EMBL/GenBank/DDBJ databases">
        <title>Lactibacter flavus gen. nov., sp. nov., a novel bacterium of the family Propionibacteriaceae isolated from raw milk and dairy products.</title>
        <authorList>
            <person name="Huptas C."/>
            <person name="Wenning M."/>
            <person name="Breitenwieser F."/>
            <person name="Doll E."/>
            <person name="Von Neubeck M."/>
            <person name="Busse H.-J."/>
            <person name="Scherer S."/>
        </authorList>
    </citation>
    <scope>NUCLEOTIDE SEQUENCE [LARGE SCALE GENOMIC DNA]</scope>
    <source>
        <strain evidence="11 12">KCTC 33808</strain>
    </source>
</reference>
<evidence type="ECO:0000313" key="11">
    <source>
        <dbReference type="EMBL" id="TBT84040.1"/>
    </source>
</evidence>
<dbReference type="PROSITE" id="PS01067">
    <property type="entry name" value="SECE_SEC61G"/>
    <property type="match status" value="1"/>
</dbReference>
<dbReference type="RefSeq" id="WP_131168580.1">
    <property type="nucleotide sequence ID" value="NZ_SDMQ01000009.1"/>
</dbReference>
<keyword evidence="3 9" id="KW-1003">Cell membrane</keyword>
<dbReference type="Pfam" id="PF00584">
    <property type="entry name" value="SecE"/>
    <property type="match status" value="1"/>
</dbReference>
<comment type="function">
    <text evidence="9">Essential subunit of the Sec protein translocation channel SecYEG. Clamps together the 2 halves of SecY. May contact the channel plug during translocation.</text>
</comment>
<accession>A0A4Q9KCN1</accession>